<keyword evidence="3" id="KW-1185">Reference proteome</keyword>
<keyword evidence="1" id="KW-0472">Membrane</keyword>
<keyword evidence="1" id="KW-0812">Transmembrane</keyword>
<protein>
    <submittedName>
        <fullName evidence="2">Uncharacterized protein</fullName>
    </submittedName>
</protein>
<feature type="transmembrane region" description="Helical" evidence="1">
    <location>
        <begin position="126"/>
        <end position="148"/>
    </location>
</feature>
<name>A0A6B0T445_9EURY</name>
<dbReference type="RefSeq" id="WP_159762216.1">
    <property type="nucleotide sequence ID" value="NZ_WUUT01000001.1"/>
</dbReference>
<gene>
    <name evidence="2" type="ORF">GRX03_00310</name>
</gene>
<keyword evidence="1" id="KW-1133">Transmembrane helix</keyword>
<organism evidence="2 3">
    <name type="scientific">Halovenus carboxidivorans</name>
    <dbReference type="NCBI Taxonomy" id="2692199"/>
    <lineage>
        <taxon>Archaea</taxon>
        <taxon>Methanobacteriati</taxon>
        <taxon>Methanobacteriota</taxon>
        <taxon>Stenosarchaea group</taxon>
        <taxon>Halobacteria</taxon>
        <taxon>Halobacteriales</taxon>
        <taxon>Haloarculaceae</taxon>
        <taxon>Halovenus</taxon>
    </lineage>
</organism>
<proteinExistence type="predicted"/>
<comment type="caution">
    <text evidence="2">The sequence shown here is derived from an EMBL/GenBank/DDBJ whole genome shotgun (WGS) entry which is preliminary data.</text>
</comment>
<feature type="transmembrane region" description="Helical" evidence="1">
    <location>
        <begin position="20"/>
        <end position="43"/>
    </location>
</feature>
<evidence type="ECO:0000313" key="2">
    <source>
        <dbReference type="EMBL" id="MXR50052.1"/>
    </source>
</evidence>
<evidence type="ECO:0000313" key="3">
    <source>
        <dbReference type="Proteomes" id="UP000466535"/>
    </source>
</evidence>
<dbReference type="EMBL" id="WUUT01000001">
    <property type="protein sequence ID" value="MXR50052.1"/>
    <property type="molecule type" value="Genomic_DNA"/>
</dbReference>
<feature type="transmembrane region" description="Helical" evidence="1">
    <location>
        <begin position="50"/>
        <end position="71"/>
    </location>
</feature>
<dbReference type="Proteomes" id="UP000466535">
    <property type="component" value="Unassembled WGS sequence"/>
</dbReference>
<dbReference type="AlphaFoldDB" id="A0A6B0T445"/>
<sequence length="152" mass="15545">MSGEPVGVGDSGAEELSENVVRLIGVASSVGNFLALTAVSYFLFESNWLVFGLTVGLLSGVGSFFLLPWLLQQQQEAESESDEVGEAVTAAHREEESSGARTAAFGAGLEAAAIGMLAGRLAFEDVLLGGGAGVAAGLAVFLLASVLFEYAN</sequence>
<evidence type="ECO:0000256" key="1">
    <source>
        <dbReference type="SAM" id="Phobius"/>
    </source>
</evidence>
<reference evidence="2 3" key="1">
    <citation type="submission" date="2019-12" db="EMBL/GenBank/DDBJ databases">
        <title>Isolation and characterization of three novel carbon monoxide-oxidizing members of Halobacteria from salione crusts and soils.</title>
        <authorList>
            <person name="Myers M.R."/>
            <person name="King G.M."/>
        </authorList>
    </citation>
    <scope>NUCLEOTIDE SEQUENCE [LARGE SCALE GENOMIC DNA]</scope>
    <source>
        <strain evidence="2 3">WSH3</strain>
    </source>
</reference>
<accession>A0A6B0T445</accession>